<dbReference type="EC" id="4.2.3.4" evidence="10"/>
<dbReference type="GO" id="GO:0009423">
    <property type="term" value="P:chorismate biosynthetic process"/>
    <property type="evidence" value="ECO:0007669"/>
    <property type="project" value="UniProtKB-UniRule"/>
</dbReference>
<evidence type="ECO:0000256" key="1">
    <source>
        <dbReference type="ARBA" id="ARBA00001911"/>
    </source>
</evidence>
<dbReference type="GO" id="GO:0000166">
    <property type="term" value="F:nucleotide binding"/>
    <property type="evidence" value="ECO:0007669"/>
    <property type="project" value="UniProtKB-KW"/>
</dbReference>
<dbReference type="RefSeq" id="WP_010263505.1">
    <property type="nucleotide sequence ID" value="NZ_CAEG01000012.1"/>
</dbReference>
<dbReference type="InterPro" id="IPR030960">
    <property type="entry name" value="DHQS/DOIS_N"/>
</dbReference>
<keyword evidence="4" id="KW-0479">Metal-binding</keyword>
<keyword evidence="8" id="KW-0456">Lyase</keyword>
<comment type="function">
    <text evidence="3">Catalyzes the conversion of 3-deoxy-D-arabino-heptulosonate 7-phosphate (DAHP) to dehydroquinate (DHQ).</text>
</comment>
<evidence type="ECO:0000256" key="10">
    <source>
        <dbReference type="NCBIfam" id="TIGR01357"/>
    </source>
</evidence>
<evidence type="ECO:0000256" key="7">
    <source>
        <dbReference type="ARBA" id="ARBA00023027"/>
    </source>
</evidence>
<protein>
    <recommendedName>
        <fullName evidence="10">3-dehydroquinate synthase</fullName>
        <ecNumber evidence="10">4.2.3.4</ecNumber>
    </recommendedName>
</protein>
<dbReference type="NCBIfam" id="TIGR01357">
    <property type="entry name" value="aroB"/>
    <property type="match status" value="1"/>
</dbReference>
<evidence type="ECO:0000256" key="5">
    <source>
        <dbReference type="ARBA" id="ARBA00022741"/>
    </source>
</evidence>
<evidence type="ECO:0000256" key="4">
    <source>
        <dbReference type="ARBA" id="ARBA00022723"/>
    </source>
</evidence>
<dbReference type="EMBL" id="FNRI01000002">
    <property type="protein sequence ID" value="SEA21303.1"/>
    <property type="molecule type" value="Genomic_DNA"/>
</dbReference>
<evidence type="ECO:0000256" key="9">
    <source>
        <dbReference type="ARBA" id="ARBA00023285"/>
    </source>
</evidence>
<evidence type="ECO:0000256" key="8">
    <source>
        <dbReference type="ARBA" id="ARBA00023239"/>
    </source>
</evidence>
<evidence type="ECO:0000313" key="13">
    <source>
        <dbReference type="EMBL" id="SEA21303.1"/>
    </source>
</evidence>
<organism evidence="13 14">
    <name type="scientific">Alistipes timonensis JC136</name>
    <dbReference type="NCBI Taxonomy" id="1033731"/>
    <lineage>
        <taxon>Bacteria</taxon>
        <taxon>Pseudomonadati</taxon>
        <taxon>Bacteroidota</taxon>
        <taxon>Bacteroidia</taxon>
        <taxon>Bacteroidales</taxon>
        <taxon>Rikenellaceae</taxon>
        <taxon>Alistipes</taxon>
    </lineage>
</organism>
<feature type="domain" description="3-dehydroquinate synthase N-terminal" evidence="11">
    <location>
        <begin position="55"/>
        <end position="165"/>
    </location>
</feature>
<keyword evidence="5" id="KW-0547">Nucleotide-binding</keyword>
<dbReference type="Pfam" id="PF01761">
    <property type="entry name" value="DHQ_synthase"/>
    <property type="match status" value="1"/>
</dbReference>
<dbReference type="Gene3D" id="1.20.1090.10">
    <property type="entry name" value="Dehydroquinate synthase-like - alpha domain"/>
    <property type="match status" value="1"/>
</dbReference>
<reference evidence="13 14" key="1">
    <citation type="submission" date="2016-10" db="EMBL/GenBank/DDBJ databases">
        <authorList>
            <person name="de Groot N.N."/>
        </authorList>
    </citation>
    <scope>NUCLEOTIDE SEQUENCE [LARGE SCALE GENOMIC DNA]</scope>
    <source>
        <strain evidence="13 14">DSM 25383</strain>
    </source>
</reference>
<dbReference type="Pfam" id="PF24621">
    <property type="entry name" value="DHQS_C"/>
    <property type="match status" value="1"/>
</dbReference>
<comment type="cofactor">
    <cofactor evidence="1">
        <name>NAD(+)</name>
        <dbReference type="ChEBI" id="CHEBI:57540"/>
    </cofactor>
</comment>
<dbReference type="CDD" id="cd08195">
    <property type="entry name" value="DHQS"/>
    <property type="match status" value="1"/>
</dbReference>
<evidence type="ECO:0000313" key="14">
    <source>
        <dbReference type="Proteomes" id="UP000183253"/>
    </source>
</evidence>
<dbReference type="AlphaFoldDB" id="A0A1H3ZC16"/>
<dbReference type="Gene3D" id="3.40.50.1970">
    <property type="match status" value="1"/>
</dbReference>
<comment type="cofactor">
    <cofactor evidence="2">
        <name>Co(2+)</name>
        <dbReference type="ChEBI" id="CHEBI:48828"/>
    </cofactor>
</comment>
<dbReference type="GO" id="GO:0046872">
    <property type="term" value="F:metal ion binding"/>
    <property type="evidence" value="ECO:0007669"/>
    <property type="project" value="UniProtKB-KW"/>
</dbReference>
<evidence type="ECO:0000256" key="2">
    <source>
        <dbReference type="ARBA" id="ARBA00001941"/>
    </source>
</evidence>
<dbReference type="GO" id="GO:0005737">
    <property type="term" value="C:cytoplasm"/>
    <property type="evidence" value="ECO:0007669"/>
    <property type="project" value="InterPro"/>
</dbReference>
<dbReference type="InterPro" id="IPR016037">
    <property type="entry name" value="DHQ_synth_AroB"/>
</dbReference>
<accession>A0A1H3ZC16</accession>
<dbReference type="InterPro" id="IPR050071">
    <property type="entry name" value="Dehydroquinate_synthase"/>
</dbReference>
<evidence type="ECO:0000256" key="6">
    <source>
        <dbReference type="ARBA" id="ARBA00022833"/>
    </source>
</evidence>
<gene>
    <name evidence="13" type="ORF">SAMN05444145_102163</name>
</gene>
<dbReference type="PANTHER" id="PTHR43622:SF1">
    <property type="entry name" value="3-DEHYDROQUINATE SYNTHASE"/>
    <property type="match status" value="1"/>
</dbReference>
<dbReference type="Proteomes" id="UP000183253">
    <property type="component" value="Unassembled WGS sequence"/>
</dbReference>
<feature type="domain" description="3-dehydroquinate synthase C-terminal" evidence="12">
    <location>
        <begin position="167"/>
        <end position="307"/>
    </location>
</feature>
<keyword evidence="6" id="KW-0862">Zinc</keyword>
<dbReference type="GO" id="GO:0003856">
    <property type="term" value="F:3-dehydroquinate synthase activity"/>
    <property type="evidence" value="ECO:0007669"/>
    <property type="project" value="UniProtKB-UniRule"/>
</dbReference>
<dbReference type="SUPFAM" id="SSF56796">
    <property type="entry name" value="Dehydroquinate synthase-like"/>
    <property type="match status" value="1"/>
</dbReference>
<dbReference type="PIRSF" id="PIRSF001455">
    <property type="entry name" value="DHQ_synth"/>
    <property type="match status" value="1"/>
</dbReference>
<keyword evidence="7" id="KW-0520">NAD</keyword>
<evidence type="ECO:0000259" key="11">
    <source>
        <dbReference type="Pfam" id="PF01761"/>
    </source>
</evidence>
<dbReference type="STRING" id="1033731.SAMN05444145_102163"/>
<proteinExistence type="predicted"/>
<evidence type="ECO:0000256" key="3">
    <source>
        <dbReference type="ARBA" id="ARBA00003485"/>
    </source>
</evidence>
<dbReference type="GO" id="GO:0009073">
    <property type="term" value="P:aromatic amino acid family biosynthetic process"/>
    <property type="evidence" value="ECO:0007669"/>
    <property type="project" value="InterPro"/>
</dbReference>
<dbReference type="OrthoDB" id="9806583at2"/>
<keyword evidence="9" id="KW-0170">Cobalt</keyword>
<dbReference type="InterPro" id="IPR056179">
    <property type="entry name" value="DHQS_C"/>
</dbReference>
<keyword evidence="14" id="KW-1185">Reference proteome</keyword>
<evidence type="ECO:0000259" key="12">
    <source>
        <dbReference type="Pfam" id="PF24621"/>
    </source>
</evidence>
<name>A0A1H3ZC16_9BACT</name>
<sequence length="338" mass="36825">MEPLFNVRSQSEIYIGPVKDILPGVLPEGRVVVISDSSIDRLYRPMLEKYDPVLIGLGESIKTLQTVESIYRRFIELGVDRSTFVLAVGGGIVTDVAGFAASTYMRGLKFGFVSTTLLGQVDASVGGKNGVNVDGYKNMAGTFTQPRFVICDPGMLRTLPDREFRAGLAEVVKAAIIADADLFERIENTTFEALRTDTDLLSDAVSAAIRVKADIVERDEYESGDRRKLNLGHTLAHAIEKCSNRMNHGEAVAVGTALIAGAAVKLGVLTEADRDRIVHLLMQLGFDLTPPVEVKRLLKEVGKDKKNEDGMLRIVLPVGIGDCEVRPIEMDAFAALFI</sequence>
<dbReference type="PANTHER" id="PTHR43622">
    <property type="entry name" value="3-DEHYDROQUINATE SYNTHASE"/>
    <property type="match status" value="1"/>
</dbReference>
<dbReference type="InterPro" id="IPR030963">
    <property type="entry name" value="DHQ_synth_fam"/>
</dbReference>